<evidence type="ECO:0000313" key="7">
    <source>
        <dbReference type="EMBL" id="MBB4063658.1"/>
    </source>
</evidence>
<dbReference type="Proteomes" id="UP000528286">
    <property type="component" value="Unassembled WGS sequence"/>
</dbReference>
<gene>
    <name evidence="7" type="ORF">GGR23_000819</name>
</gene>
<comment type="catalytic activity">
    <reaction evidence="4">
        <text>a 2'-deoxyadenosine in DNA + S-adenosyl-L-methionine = an N(6)-methyl-2'-deoxyadenosine in DNA + S-adenosyl-L-homocysteine + H(+)</text>
        <dbReference type="Rhea" id="RHEA:15197"/>
        <dbReference type="Rhea" id="RHEA-COMP:12418"/>
        <dbReference type="Rhea" id="RHEA-COMP:12419"/>
        <dbReference type="ChEBI" id="CHEBI:15378"/>
        <dbReference type="ChEBI" id="CHEBI:57856"/>
        <dbReference type="ChEBI" id="CHEBI:59789"/>
        <dbReference type="ChEBI" id="CHEBI:90615"/>
        <dbReference type="ChEBI" id="CHEBI:90616"/>
        <dbReference type="EC" id="2.1.1.72"/>
    </reaction>
</comment>
<dbReference type="EC" id="2.1.1.72" evidence="1"/>
<dbReference type="Pfam" id="PF01555">
    <property type="entry name" value="N6_N4_Mtase"/>
    <property type="match status" value="1"/>
</dbReference>
<dbReference type="InterPro" id="IPR001650">
    <property type="entry name" value="Helicase_C-like"/>
</dbReference>
<keyword evidence="3" id="KW-0808">Transferase</keyword>
<evidence type="ECO:0000256" key="3">
    <source>
        <dbReference type="ARBA" id="ARBA00022679"/>
    </source>
</evidence>
<keyword evidence="2 7" id="KW-0489">Methyltransferase</keyword>
<sequence length="981" mass="109264">MSDYGSFLREKVRLAPASGIDIGAHQVNPILKPHQRDLVVWGVRGGKRAIFAAFGLGKSVIQIEILRIITQAIGGRGLIVLPLGVRQEFRRDGRMLGVEIKFIRSIEEAGSTGIYMTNYETVRDGKIDPNAFDAASLDEASVLRSYGSKTYQTFLSMFDGVRYRFVATATPSPNRYKELIHYAGFLGIMDTGQALTRFFQRDSTQANNLTLYPHKEREFWLWLNSWAIFLQRPSDLGYSDDGYDLPPMSVIYHEVQSDIADGGVDRDGQTVLFKDAAIGVVSASKEKRETLKARVAKVMEILNVEGIGAGTQCAAQADQGVSRVSAELPARAVSSRQGAGEGISGNAGAEGLHGRVREEEQGEAQACGKAENVRACAGAVDGASGAPGASVPDLPEVPCLSSDTIDRPLPSDRRGARSALPEVQRRDRASGREHGQPGASDRVPEYSSAARNQQCVIWCDLNDEQQAIERELIAAGITVSSLYGSQTLDEREKLLDDWKAGRTTVFLSKPTMYGSGVNLQQCSRMIFSGITFKFNDTIQAIHRVYRFLQSAPVSIHIIYAESEREVLRTLQGKWEAHNHMVANMSEIIREHGLDKLSAAEVLTRTIGVERIEARGEGWLVANNDCVEEARAMADNSVDLIVTSIPFSNHYEYTPSYNDFGHTDSDDHFFQQMDFLTPELLRILKPGRVYACHTKDRILFGNVTGMGMPTVNPFHARTLFHTTSHGFAYMGMITVNTDVVRENNQTYRLGWTENCKDGTKMGVGSPEYILLFRKLPSDTSKAYADERVTKQKEDYTRARWQVDAHAFWRSSGDRLPTPEELATLGPDLLAKAFTEWTLNNVYDYETHIRIGEALEKRGALPSTFMSLAPGAHDPFTWHDVNRMRTLNGDQTKKGLENHICPLQFDIVDRLIKRFSNEGELVFDPFGGLFTVPYRALRLKRRGRAVELNPGYFLDGIKYLEAMEREISTPTMFDIFERGGEAA</sequence>
<proteinExistence type="predicted"/>
<dbReference type="GO" id="GO:0003677">
    <property type="term" value="F:DNA binding"/>
    <property type="evidence" value="ECO:0007669"/>
    <property type="project" value="InterPro"/>
</dbReference>
<feature type="domain" description="Helicase C-terminal" evidence="6">
    <location>
        <begin position="442"/>
        <end position="592"/>
    </location>
</feature>
<feature type="compositionally biased region" description="Basic and acidic residues" evidence="5">
    <location>
        <begin position="404"/>
        <end position="415"/>
    </location>
</feature>
<feature type="region of interest" description="Disordered" evidence="5">
    <location>
        <begin position="384"/>
        <end position="447"/>
    </location>
</feature>
<evidence type="ECO:0000256" key="5">
    <source>
        <dbReference type="SAM" id="MobiDB-lite"/>
    </source>
</evidence>
<dbReference type="PANTHER" id="PTHR45629">
    <property type="entry name" value="SNF2/RAD54 FAMILY MEMBER"/>
    <property type="match status" value="1"/>
</dbReference>
<evidence type="ECO:0000256" key="4">
    <source>
        <dbReference type="ARBA" id="ARBA00047942"/>
    </source>
</evidence>
<dbReference type="AlphaFoldDB" id="A0A7W6J2N5"/>
<dbReference type="EMBL" id="JACIEZ010000001">
    <property type="protein sequence ID" value="MBB4063658.1"/>
    <property type="molecule type" value="Genomic_DNA"/>
</dbReference>
<dbReference type="SMART" id="SM00490">
    <property type="entry name" value="HELICc"/>
    <property type="match status" value="1"/>
</dbReference>
<evidence type="ECO:0000256" key="1">
    <source>
        <dbReference type="ARBA" id="ARBA00011900"/>
    </source>
</evidence>
<dbReference type="InterPro" id="IPR002941">
    <property type="entry name" value="DNA_methylase_N4/N6"/>
</dbReference>
<reference evidence="7 8" key="1">
    <citation type="submission" date="2020-08" db="EMBL/GenBank/DDBJ databases">
        <title>Genomic Encyclopedia of Type Strains, Phase IV (KMG-IV): sequencing the most valuable type-strain genomes for metagenomic binning, comparative biology and taxonomic classification.</title>
        <authorList>
            <person name="Goeker M."/>
        </authorList>
    </citation>
    <scope>NUCLEOTIDE SEQUENCE [LARGE SCALE GENOMIC DNA]</scope>
    <source>
        <strain evidence="7 8">DSM 29853</strain>
    </source>
</reference>
<protein>
    <recommendedName>
        <fullName evidence="1">site-specific DNA-methyltransferase (adenine-specific)</fullName>
        <ecNumber evidence="1">2.1.1.72</ecNumber>
    </recommendedName>
</protein>
<feature type="compositionally biased region" description="Basic and acidic residues" evidence="5">
    <location>
        <begin position="423"/>
        <end position="435"/>
    </location>
</feature>
<accession>A0A7W6J2N5</accession>
<name>A0A7W6J2N5_9HYPH</name>
<dbReference type="InterPro" id="IPR029063">
    <property type="entry name" value="SAM-dependent_MTases_sf"/>
</dbReference>
<keyword evidence="8" id="KW-1185">Reference proteome</keyword>
<evidence type="ECO:0000256" key="2">
    <source>
        <dbReference type="ARBA" id="ARBA00022603"/>
    </source>
</evidence>
<evidence type="ECO:0000259" key="6">
    <source>
        <dbReference type="PROSITE" id="PS51194"/>
    </source>
</evidence>
<dbReference type="PANTHER" id="PTHR45629:SF7">
    <property type="entry name" value="DNA EXCISION REPAIR PROTEIN ERCC-6-RELATED"/>
    <property type="match status" value="1"/>
</dbReference>
<feature type="region of interest" description="Disordered" evidence="5">
    <location>
        <begin position="333"/>
        <end position="363"/>
    </location>
</feature>
<dbReference type="GO" id="GO:0008170">
    <property type="term" value="F:N-methyltransferase activity"/>
    <property type="evidence" value="ECO:0007669"/>
    <property type="project" value="InterPro"/>
</dbReference>
<dbReference type="Gene3D" id="3.40.50.300">
    <property type="entry name" value="P-loop containing nucleotide triphosphate hydrolases"/>
    <property type="match status" value="2"/>
</dbReference>
<dbReference type="SUPFAM" id="SSF53335">
    <property type="entry name" value="S-adenosyl-L-methionine-dependent methyltransferases"/>
    <property type="match status" value="1"/>
</dbReference>
<evidence type="ECO:0000313" key="8">
    <source>
        <dbReference type="Proteomes" id="UP000528286"/>
    </source>
</evidence>
<dbReference type="Gene3D" id="3.40.50.150">
    <property type="entry name" value="Vaccinia Virus protein VP39"/>
    <property type="match status" value="1"/>
</dbReference>
<dbReference type="PROSITE" id="PS51194">
    <property type="entry name" value="HELICASE_CTER"/>
    <property type="match status" value="1"/>
</dbReference>
<dbReference type="InterPro" id="IPR027417">
    <property type="entry name" value="P-loop_NTPase"/>
</dbReference>
<dbReference type="SUPFAM" id="SSF52540">
    <property type="entry name" value="P-loop containing nucleoside triphosphate hydrolases"/>
    <property type="match status" value="2"/>
</dbReference>
<comment type="caution">
    <text evidence="7">The sequence shown here is derived from an EMBL/GenBank/DDBJ whole genome shotgun (WGS) entry which is preliminary data.</text>
</comment>
<dbReference type="Pfam" id="PF00271">
    <property type="entry name" value="Helicase_C"/>
    <property type="match status" value="1"/>
</dbReference>
<dbReference type="GO" id="GO:0032259">
    <property type="term" value="P:methylation"/>
    <property type="evidence" value="ECO:0007669"/>
    <property type="project" value="UniProtKB-KW"/>
</dbReference>
<dbReference type="InterPro" id="IPR050496">
    <property type="entry name" value="SNF2_RAD54_helicase_repair"/>
</dbReference>
<dbReference type="GO" id="GO:0009007">
    <property type="term" value="F:site-specific DNA-methyltransferase (adenine-specific) activity"/>
    <property type="evidence" value="ECO:0007669"/>
    <property type="project" value="UniProtKB-EC"/>
</dbReference>
<organism evidence="7 8">
    <name type="scientific">Gellertiella hungarica</name>
    <dbReference type="NCBI Taxonomy" id="1572859"/>
    <lineage>
        <taxon>Bacteria</taxon>
        <taxon>Pseudomonadati</taxon>
        <taxon>Pseudomonadota</taxon>
        <taxon>Alphaproteobacteria</taxon>
        <taxon>Hyphomicrobiales</taxon>
        <taxon>Rhizobiaceae</taxon>
        <taxon>Gellertiella</taxon>
    </lineage>
</organism>